<protein>
    <submittedName>
        <fullName evidence="8">ATP-dependent helicase</fullName>
    </submittedName>
</protein>
<keyword evidence="4 6" id="KW-0067">ATP-binding</keyword>
<dbReference type="GO" id="GO:0005524">
    <property type="term" value="F:ATP binding"/>
    <property type="evidence" value="ECO:0007669"/>
    <property type="project" value="UniProtKB-UniRule"/>
</dbReference>
<dbReference type="PROSITE" id="PS51198">
    <property type="entry name" value="UVRD_HELICASE_ATP_BIND"/>
    <property type="match status" value="1"/>
</dbReference>
<evidence type="ECO:0000313" key="9">
    <source>
        <dbReference type="Proteomes" id="UP000293345"/>
    </source>
</evidence>
<dbReference type="GO" id="GO:0016787">
    <property type="term" value="F:hydrolase activity"/>
    <property type="evidence" value="ECO:0007669"/>
    <property type="project" value="UniProtKB-UniRule"/>
</dbReference>
<dbReference type="Gene3D" id="1.10.10.160">
    <property type="match status" value="1"/>
</dbReference>
<dbReference type="InterPro" id="IPR014016">
    <property type="entry name" value="UvrD-like_ATP-bd"/>
</dbReference>
<evidence type="ECO:0000256" key="6">
    <source>
        <dbReference type="PROSITE-ProRule" id="PRU00560"/>
    </source>
</evidence>
<gene>
    <name evidence="8" type="ORF">ET524_04550</name>
</gene>
<dbReference type="GO" id="GO:0000725">
    <property type="term" value="P:recombinational repair"/>
    <property type="evidence" value="ECO:0007669"/>
    <property type="project" value="TreeGrafter"/>
</dbReference>
<evidence type="ECO:0000256" key="1">
    <source>
        <dbReference type="ARBA" id="ARBA00022741"/>
    </source>
</evidence>
<dbReference type="PANTHER" id="PTHR11070">
    <property type="entry name" value="UVRD / RECB / PCRA DNA HELICASE FAMILY MEMBER"/>
    <property type="match status" value="1"/>
</dbReference>
<keyword evidence="1 6" id="KW-0547">Nucleotide-binding</keyword>
<dbReference type="GO" id="GO:0003677">
    <property type="term" value="F:DNA binding"/>
    <property type="evidence" value="ECO:0007669"/>
    <property type="project" value="UniProtKB-KW"/>
</dbReference>
<proteinExistence type="predicted"/>
<keyword evidence="3 6" id="KW-0347">Helicase</keyword>
<dbReference type="EMBL" id="SDPW01000001">
    <property type="protein sequence ID" value="RXZ53831.1"/>
    <property type="molecule type" value="Genomic_DNA"/>
</dbReference>
<evidence type="ECO:0000313" key="8">
    <source>
        <dbReference type="EMBL" id="RXZ53831.1"/>
    </source>
</evidence>
<dbReference type="AlphaFoldDB" id="A0A4Q2K1H4"/>
<dbReference type="OrthoDB" id="3170426at2"/>
<dbReference type="GO" id="GO:0043138">
    <property type="term" value="F:3'-5' DNA helicase activity"/>
    <property type="evidence" value="ECO:0007669"/>
    <property type="project" value="TreeGrafter"/>
</dbReference>
<evidence type="ECO:0000256" key="4">
    <source>
        <dbReference type="ARBA" id="ARBA00022840"/>
    </source>
</evidence>
<evidence type="ECO:0000256" key="5">
    <source>
        <dbReference type="ARBA" id="ARBA00023125"/>
    </source>
</evidence>
<dbReference type="InterPro" id="IPR013986">
    <property type="entry name" value="DExx_box_DNA_helicase_dom_sf"/>
</dbReference>
<comment type="caution">
    <text evidence="8">The sequence shown here is derived from an EMBL/GenBank/DDBJ whole genome shotgun (WGS) entry which is preliminary data.</text>
</comment>
<dbReference type="Pfam" id="PF00580">
    <property type="entry name" value="UvrD-helicase"/>
    <property type="match status" value="1"/>
</dbReference>
<keyword evidence="9" id="KW-1185">Reference proteome</keyword>
<dbReference type="RefSeq" id="WP_129423607.1">
    <property type="nucleotide sequence ID" value="NZ_SDPW01000001.1"/>
</dbReference>
<feature type="domain" description="UvrD-like helicase ATP-binding" evidence="7">
    <location>
        <begin position="1"/>
        <end position="266"/>
    </location>
</feature>
<sequence length="654" mass="71519">MIDTIAAFDGRLAKIEGAARSGKTQALVARCAKLIENGEAPESILVAVTNAFAAQAFRKRLRRALPANKAAAAEAVRICCALDAAVEVLDTPAAREATGREPRILSEAEYNFFLEDLKTTGEQPRKLRSMLSFLERKMANYESREEWGAGTAAGNLHAFATRVLKLRGAMLPVEAPMLAADFLKSDAGEAARGRFSHVLCDDFQNFSHSEQTCLCLLADKQIMVAGNPNQMMSKRGNHPYVEGFLKFDAVRRDVEVFHLEGAFGNPQVIALADALGSQDGMDGAYVAGTAADIERDPAAAALPVGVQSIKWNTPEDELNGLTKYLRHLLSSQEDVREAHTCIVVANRRWAVMVERLLRRRGFNVSAAGAAGTLAGDPRDSSRSRALVAYTKLNLLANPRDMVAWRSWCGFDNALTNSDAWMGLQDFAEAENITLYQALEQVGNAGFGAKEPFLRARTLAEKWRAGQEFITKNSTRRGFGLMKAIGAEGISEFEAVAADMMGDETAARLFEMERAVIMDPAWIDDPHVLHVSTLQNLCGTEYDNIFVVGCIDGFFPIRNAFEVISTDGERNRVMDAERRDFMSGVAKAKHLLVLSHFSKSELELAERTKMQVVRVKSENGKRMAIVRPSAFLSEAGDAAPTTIGGQALLSEYGLN</sequence>
<dbReference type="InterPro" id="IPR027417">
    <property type="entry name" value="P-loop_NTPase"/>
</dbReference>
<evidence type="ECO:0000259" key="7">
    <source>
        <dbReference type="PROSITE" id="PS51198"/>
    </source>
</evidence>
<name>A0A4Q2K1H4_9ACTN</name>
<dbReference type="Gene3D" id="1.10.486.10">
    <property type="entry name" value="PCRA, domain 4"/>
    <property type="match status" value="1"/>
</dbReference>
<reference evidence="8 9" key="1">
    <citation type="submission" date="2019-01" db="EMBL/GenBank/DDBJ databases">
        <title>Senegalimassilia sp. nov. KGMB04484 isolated human feces.</title>
        <authorList>
            <person name="Han K.-I."/>
            <person name="Kim J.-S."/>
            <person name="Lee K.C."/>
            <person name="Suh M.K."/>
            <person name="Eom M.K."/>
            <person name="Lee J.H."/>
            <person name="Park S.-H."/>
            <person name="Kang S.W."/>
            <person name="Park J.-E."/>
            <person name="Oh B.S."/>
            <person name="Yu S.Y."/>
            <person name="Choi S.-H."/>
            <person name="Lee D.H."/>
            <person name="Yoon H."/>
            <person name="Kim B.-Y."/>
            <person name="Lee J.H."/>
            <person name="Lee J.-S."/>
        </authorList>
    </citation>
    <scope>NUCLEOTIDE SEQUENCE [LARGE SCALE GENOMIC DNA]</scope>
    <source>
        <strain evidence="8 9">KGMB04484</strain>
    </source>
</reference>
<dbReference type="SUPFAM" id="SSF52540">
    <property type="entry name" value="P-loop containing nucleoside triphosphate hydrolases"/>
    <property type="match status" value="1"/>
</dbReference>
<dbReference type="InterPro" id="IPR000212">
    <property type="entry name" value="DNA_helicase_UvrD/REP"/>
</dbReference>
<organism evidence="8 9">
    <name type="scientific">Senegalimassilia faecalis</name>
    <dbReference type="NCBI Taxonomy" id="2509433"/>
    <lineage>
        <taxon>Bacteria</taxon>
        <taxon>Bacillati</taxon>
        <taxon>Actinomycetota</taxon>
        <taxon>Coriobacteriia</taxon>
        <taxon>Coriobacteriales</taxon>
        <taxon>Coriobacteriaceae</taxon>
        <taxon>Senegalimassilia</taxon>
    </lineage>
</organism>
<dbReference type="Gene3D" id="3.40.50.300">
    <property type="entry name" value="P-loop containing nucleotide triphosphate hydrolases"/>
    <property type="match status" value="2"/>
</dbReference>
<keyword evidence="2 6" id="KW-0378">Hydrolase</keyword>
<dbReference type="Proteomes" id="UP000293345">
    <property type="component" value="Unassembled WGS sequence"/>
</dbReference>
<evidence type="ECO:0000256" key="3">
    <source>
        <dbReference type="ARBA" id="ARBA00022806"/>
    </source>
</evidence>
<keyword evidence="5" id="KW-0238">DNA-binding</keyword>
<dbReference type="PANTHER" id="PTHR11070:SF2">
    <property type="entry name" value="ATP-DEPENDENT DNA HELICASE SRS2"/>
    <property type="match status" value="1"/>
</dbReference>
<evidence type="ECO:0000256" key="2">
    <source>
        <dbReference type="ARBA" id="ARBA00022801"/>
    </source>
</evidence>
<accession>A0A4Q2K1H4</accession>
<feature type="binding site" evidence="6">
    <location>
        <begin position="17"/>
        <end position="24"/>
    </location>
    <ligand>
        <name>ATP</name>
        <dbReference type="ChEBI" id="CHEBI:30616"/>
    </ligand>
</feature>